<evidence type="ECO:0000256" key="11">
    <source>
        <dbReference type="ARBA" id="ARBA00023180"/>
    </source>
</evidence>
<keyword evidence="18" id="KW-0675">Receptor</keyword>
<evidence type="ECO:0000256" key="14">
    <source>
        <dbReference type="PROSITE-ProRule" id="PRU00076"/>
    </source>
</evidence>
<dbReference type="FunFam" id="2.10.25.10:FF:000628">
    <property type="entry name" value="Wall-associated receptor kinase 2"/>
    <property type="match status" value="1"/>
</dbReference>
<evidence type="ECO:0000256" key="1">
    <source>
        <dbReference type="ARBA" id="ARBA00004479"/>
    </source>
</evidence>
<feature type="domain" description="Protein kinase" evidence="16">
    <location>
        <begin position="195"/>
        <end position="568"/>
    </location>
</feature>
<dbReference type="GO" id="GO:0007166">
    <property type="term" value="P:cell surface receptor signaling pathway"/>
    <property type="evidence" value="ECO:0007669"/>
    <property type="project" value="InterPro"/>
</dbReference>
<evidence type="ECO:0000313" key="18">
    <source>
        <dbReference type="EMBL" id="RVX15724.1"/>
    </source>
</evidence>
<organism evidence="18 19">
    <name type="scientific">Vitis vinifera</name>
    <name type="common">Grape</name>
    <dbReference type="NCBI Taxonomy" id="29760"/>
    <lineage>
        <taxon>Eukaryota</taxon>
        <taxon>Viridiplantae</taxon>
        <taxon>Streptophyta</taxon>
        <taxon>Embryophyta</taxon>
        <taxon>Tracheophyta</taxon>
        <taxon>Spermatophyta</taxon>
        <taxon>Magnoliopsida</taxon>
        <taxon>eudicotyledons</taxon>
        <taxon>Gunneridae</taxon>
        <taxon>Pentapetalae</taxon>
        <taxon>rosids</taxon>
        <taxon>Vitales</taxon>
        <taxon>Vitaceae</taxon>
        <taxon>Viteae</taxon>
        <taxon>Vitis</taxon>
    </lineage>
</organism>
<dbReference type="PANTHER" id="PTHR27005:SF468">
    <property type="entry name" value="OS01G0310500 PROTEIN"/>
    <property type="match status" value="1"/>
</dbReference>
<keyword evidence="11" id="KW-0325">Glycoprotein</keyword>
<evidence type="ECO:0000259" key="17">
    <source>
        <dbReference type="PROSITE" id="PS50026"/>
    </source>
</evidence>
<dbReference type="InterPro" id="IPR018097">
    <property type="entry name" value="EGF_Ca-bd_CS"/>
</dbReference>
<evidence type="ECO:0000259" key="16">
    <source>
        <dbReference type="PROSITE" id="PS50011"/>
    </source>
</evidence>
<feature type="domain" description="EGF-like" evidence="17">
    <location>
        <begin position="293"/>
        <end position="330"/>
    </location>
</feature>
<name>A0A438K3D7_VITVI</name>
<keyword evidence="9" id="KW-0067">ATP-binding</keyword>
<dbReference type="PROSITE" id="PS50011">
    <property type="entry name" value="PROTEIN_KINASE_DOM"/>
    <property type="match status" value="1"/>
</dbReference>
<dbReference type="Gene3D" id="1.10.510.10">
    <property type="entry name" value="Transferase(Phosphotransferase) domain 1"/>
    <property type="match status" value="1"/>
</dbReference>
<comment type="subcellular location">
    <subcellularLocation>
        <location evidence="1">Membrane</location>
        <topology evidence="1">Single-pass type I membrane protein</topology>
    </subcellularLocation>
</comment>
<protein>
    <submittedName>
        <fullName evidence="18">Wall-associated receptor kinase 3</fullName>
    </submittedName>
</protein>
<comment type="caution">
    <text evidence="18">The sequence shown here is derived from an EMBL/GenBank/DDBJ whole genome shotgun (WGS) entry which is preliminary data.</text>
</comment>
<keyword evidence="3 14" id="KW-0245">EGF-like domain</keyword>
<dbReference type="InterPro" id="IPR011009">
    <property type="entry name" value="Kinase-like_dom_sf"/>
</dbReference>
<keyword evidence="6" id="KW-0677">Repeat</keyword>
<evidence type="ECO:0000256" key="5">
    <source>
        <dbReference type="ARBA" id="ARBA00022729"/>
    </source>
</evidence>
<dbReference type="InterPro" id="IPR000742">
    <property type="entry name" value="EGF"/>
</dbReference>
<dbReference type="InterPro" id="IPR049883">
    <property type="entry name" value="NOTCH1_EGF-like"/>
</dbReference>
<dbReference type="PANTHER" id="PTHR27005">
    <property type="entry name" value="WALL-ASSOCIATED RECEPTOR KINASE-LIKE 21"/>
    <property type="match status" value="1"/>
</dbReference>
<proteinExistence type="predicted"/>
<comment type="catalytic activity">
    <reaction evidence="12">
        <text>L-seryl-[protein] + ATP = O-phospho-L-seryl-[protein] + ADP + H(+)</text>
        <dbReference type="Rhea" id="RHEA:17989"/>
        <dbReference type="Rhea" id="RHEA-COMP:9863"/>
        <dbReference type="Rhea" id="RHEA-COMP:11604"/>
        <dbReference type="ChEBI" id="CHEBI:15378"/>
        <dbReference type="ChEBI" id="CHEBI:29999"/>
        <dbReference type="ChEBI" id="CHEBI:30616"/>
        <dbReference type="ChEBI" id="CHEBI:83421"/>
        <dbReference type="ChEBI" id="CHEBI:456216"/>
    </reaction>
</comment>
<dbReference type="InterPro" id="IPR008271">
    <property type="entry name" value="Ser/Thr_kinase_AS"/>
</dbReference>
<dbReference type="Pfam" id="PF00069">
    <property type="entry name" value="Pkinase"/>
    <property type="match status" value="1"/>
</dbReference>
<feature type="chain" id="PRO_5019557506" evidence="15">
    <location>
        <begin position="25"/>
        <end position="615"/>
    </location>
</feature>
<dbReference type="GO" id="GO:0016020">
    <property type="term" value="C:membrane"/>
    <property type="evidence" value="ECO:0007669"/>
    <property type="project" value="UniProtKB-SubCell"/>
</dbReference>
<dbReference type="Proteomes" id="UP000288805">
    <property type="component" value="Unassembled WGS sequence"/>
</dbReference>
<feature type="signal peptide" evidence="15">
    <location>
        <begin position="1"/>
        <end position="24"/>
    </location>
</feature>
<keyword evidence="2" id="KW-0723">Serine/threonine-protein kinase</keyword>
<dbReference type="FunFam" id="2.10.25.10:FF:000038">
    <property type="entry name" value="Fibrillin 2"/>
    <property type="match status" value="1"/>
</dbReference>
<keyword evidence="4" id="KW-0808">Transferase</keyword>
<dbReference type="GO" id="GO:0004674">
    <property type="term" value="F:protein serine/threonine kinase activity"/>
    <property type="evidence" value="ECO:0007669"/>
    <property type="project" value="UniProtKB-KW"/>
</dbReference>
<dbReference type="InterPro" id="IPR000719">
    <property type="entry name" value="Prot_kinase_dom"/>
</dbReference>
<evidence type="ECO:0000256" key="12">
    <source>
        <dbReference type="ARBA" id="ARBA00047558"/>
    </source>
</evidence>
<evidence type="ECO:0000313" key="19">
    <source>
        <dbReference type="Proteomes" id="UP000288805"/>
    </source>
</evidence>
<dbReference type="GO" id="GO:0030247">
    <property type="term" value="F:polysaccharide binding"/>
    <property type="evidence" value="ECO:0007669"/>
    <property type="project" value="InterPro"/>
</dbReference>
<dbReference type="GO" id="GO:0005524">
    <property type="term" value="F:ATP binding"/>
    <property type="evidence" value="ECO:0007669"/>
    <property type="project" value="UniProtKB-KW"/>
</dbReference>
<comment type="catalytic activity">
    <reaction evidence="13">
        <text>L-threonyl-[protein] + ATP = O-phospho-L-threonyl-[protein] + ADP + H(+)</text>
        <dbReference type="Rhea" id="RHEA:46608"/>
        <dbReference type="Rhea" id="RHEA-COMP:11060"/>
        <dbReference type="Rhea" id="RHEA-COMP:11605"/>
        <dbReference type="ChEBI" id="CHEBI:15378"/>
        <dbReference type="ChEBI" id="CHEBI:30013"/>
        <dbReference type="ChEBI" id="CHEBI:30616"/>
        <dbReference type="ChEBI" id="CHEBI:61977"/>
        <dbReference type="ChEBI" id="CHEBI:456216"/>
    </reaction>
</comment>
<dbReference type="Gene3D" id="2.10.25.10">
    <property type="entry name" value="Laminin"/>
    <property type="match status" value="2"/>
</dbReference>
<accession>A0A438K3D7</accession>
<dbReference type="EMBL" id="QGNW01000017">
    <property type="protein sequence ID" value="RVX15724.1"/>
    <property type="molecule type" value="Genomic_DNA"/>
</dbReference>
<dbReference type="SUPFAM" id="SSF56112">
    <property type="entry name" value="Protein kinase-like (PK-like)"/>
    <property type="match status" value="1"/>
</dbReference>
<comment type="caution">
    <text evidence="14">Lacks conserved residue(s) required for the propagation of feature annotation.</text>
</comment>
<evidence type="ECO:0000256" key="9">
    <source>
        <dbReference type="ARBA" id="ARBA00022840"/>
    </source>
</evidence>
<dbReference type="SUPFAM" id="SSF57196">
    <property type="entry name" value="EGF/Laminin"/>
    <property type="match status" value="1"/>
</dbReference>
<dbReference type="InterPro" id="IPR045274">
    <property type="entry name" value="WAK-like"/>
</dbReference>
<keyword evidence="8 18" id="KW-0418">Kinase</keyword>
<keyword evidence="10" id="KW-1015">Disulfide bond</keyword>
<evidence type="ECO:0000256" key="8">
    <source>
        <dbReference type="ARBA" id="ARBA00022777"/>
    </source>
</evidence>
<dbReference type="InterPro" id="IPR001881">
    <property type="entry name" value="EGF-like_Ca-bd_dom"/>
</dbReference>
<dbReference type="AlphaFoldDB" id="A0A438K3D7"/>
<dbReference type="PROSITE" id="PS00010">
    <property type="entry name" value="ASX_HYDROXYL"/>
    <property type="match status" value="1"/>
</dbReference>
<gene>
    <name evidence="18" type="primary">WAK3_2</name>
    <name evidence="18" type="ORF">CK203_005526</name>
</gene>
<dbReference type="PROSITE" id="PS01187">
    <property type="entry name" value="EGF_CA"/>
    <property type="match status" value="1"/>
</dbReference>
<evidence type="ECO:0000256" key="13">
    <source>
        <dbReference type="ARBA" id="ARBA00047951"/>
    </source>
</evidence>
<evidence type="ECO:0000256" key="10">
    <source>
        <dbReference type="ARBA" id="ARBA00023157"/>
    </source>
</evidence>
<evidence type="ECO:0000256" key="4">
    <source>
        <dbReference type="ARBA" id="ARBA00022679"/>
    </source>
</evidence>
<dbReference type="SMART" id="SM00181">
    <property type="entry name" value="EGF"/>
    <property type="match status" value="2"/>
</dbReference>
<keyword evidence="7" id="KW-0547">Nucleotide-binding</keyword>
<dbReference type="PROSITE" id="PS00108">
    <property type="entry name" value="PROTEIN_KINASE_ST"/>
    <property type="match status" value="1"/>
</dbReference>
<dbReference type="CDD" id="cd00054">
    <property type="entry name" value="EGF_CA"/>
    <property type="match status" value="1"/>
</dbReference>
<dbReference type="GO" id="GO:0005509">
    <property type="term" value="F:calcium ion binding"/>
    <property type="evidence" value="ECO:0007669"/>
    <property type="project" value="InterPro"/>
</dbReference>
<dbReference type="InterPro" id="IPR025287">
    <property type="entry name" value="WAK_GUB"/>
</dbReference>
<keyword evidence="5 15" id="KW-0732">Signal</keyword>
<sequence length="615" mass="68392">MELQINLMHAMLLWVIAAAAKAASQTIKPDCEATCGDVSIPYPFGTREGCYLNDDFLIACNHSLSPPKPLLWNSSFNLQVLNISIEDHRLRIYTFVGRDCYDKMGKQYDQPTLAYAKLPRFPFSDKGNRFTAIGCDTIAVFNGLNGADDFATGCLSLCNSIRSVTNGSCSGIGCCQTSNIPKGLFNYYASVGSFYNHTKVWSFNPCSYAFLAEEESFNFSSADLKDLQNRTVFPTLLDWAVGNKTCEEAKKNLTSYACKDNSYCYNSDNGPGYRCNCSSGFQGNPYLPNGCQDIDECADPKRNECTKVCINTPGSYTCSCPKGYHGNGRQDENGDGCTPHDDQLLIVKIAVEVPLLVYEFITNGTLFDYIHNKSKASSISWETRLRIAAETAGVLSYLHSSASIPIIHRDVKSTNILLDDNYTAKVSDFGASRLVPLDQTQLSTMVQGTLGYLDPEYLHTSQLTEKSDVYSFGVVLVELRTGKKALSFDRPEEERSLAMHFLSSLKNDRLFQILEDYIVPNDENMEQLKDVAKLAKRCLEVKGEERPTMKEVARELDGMRMMTKHPWVNIELNPEETECLLGEHSDAHNNGGSLNVVSTFDITTSQIIVPLDNGR</sequence>
<evidence type="ECO:0000256" key="7">
    <source>
        <dbReference type="ARBA" id="ARBA00022741"/>
    </source>
</evidence>
<evidence type="ECO:0000256" key="2">
    <source>
        <dbReference type="ARBA" id="ARBA00022527"/>
    </source>
</evidence>
<dbReference type="SMART" id="SM00220">
    <property type="entry name" value="S_TKc"/>
    <property type="match status" value="1"/>
</dbReference>
<dbReference type="InterPro" id="IPR000152">
    <property type="entry name" value="EGF-type_Asp/Asn_hydroxyl_site"/>
</dbReference>
<evidence type="ECO:0000256" key="6">
    <source>
        <dbReference type="ARBA" id="ARBA00022737"/>
    </source>
</evidence>
<evidence type="ECO:0000256" key="15">
    <source>
        <dbReference type="SAM" id="SignalP"/>
    </source>
</evidence>
<dbReference type="Pfam" id="PF13947">
    <property type="entry name" value="GUB_WAK_bind"/>
    <property type="match status" value="1"/>
</dbReference>
<dbReference type="Pfam" id="PF07645">
    <property type="entry name" value="EGF_CA"/>
    <property type="match status" value="1"/>
</dbReference>
<dbReference type="PROSITE" id="PS50026">
    <property type="entry name" value="EGF_3"/>
    <property type="match status" value="1"/>
</dbReference>
<dbReference type="SMART" id="SM00179">
    <property type="entry name" value="EGF_CA"/>
    <property type="match status" value="1"/>
</dbReference>
<evidence type="ECO:0000256" key="3">
    <source>
        <dbReference type="ARBA" id="ARBA00022536"/>
    </source>
</evidence>
<reference evidence="18 19" key="1">
    <citation type="journal article" date="2018" name="PLoS Genet.">
        <title>Population sequencing reveals clonal diversity and ancestral inbreeding in the grapevine cultivar Chardonnay.</title>
        <authorList>
            <person name="Roach M.J."/>
            <person name="Johnson D.L."/>
            <person name="Bohlmann J."/>
            <person name="van Vuuren H.J."/>
            <person name="Jones S.J."/>
            <person name="Pretorius I.S."/>
            <person name="Schmidt S.A."/>
            <person name="Borneman A.R."/>
        </authorList>
    </citation>
    <scope>NUCLEOTIDE SEQUENCE [LARGE SCALE GENOMIC DNA]</scope>
    <source>
        <strain evidence="19">cv. Chardonnay</strain>
        <tissue evidence="18">Leaf</tissue>
    </source>
</reference>
<dbReference type="FunFam" id="1.10.510.10:FF:000084">
    <property type="entry name" value="Wall-associated receptor kinase 2"/>
    <property type="match status" value="1"/>
</dbReference>